<dbReference type="KEGG" id="nkf:Nkreftii_000684"/>
<dbReference type="EMBL" id="CP047423">
    <property type="protein sequence ID" value="QPD02910.1"/>
    <property type="molecule type" value="Genomic_DNA"/>
</dbReference>
<evidence type="ECO:0000313" key="1">
    <source>
        <dbReference type="EMBL" id="QPD02910.1"/>
    </source>
</evidence>
<dbReference type="AlphaFoldDB" id="A0A7S8IYG4"/>
<reference evidence="1 2" key="1">
    <citation type="journal article" date="2020" name="ISME J.">
        <title>Enrichment and physiological characterization of a novel comammox Nitrospira indicates ammonium inhibition of complete nitrification.</title>
        <authorList>
            <person name="Sakoula D."/>
            <person name="Koch H."/>
            <person name="Frank J."/>
            <person name="Jetten M.S.M."/>
            <person name="van Kessel M.A.H.J."/>
            <person name="Lucker S."/>
        </authorList>
    </citation>
    <scope>NUCLEOTIDE SEQUENCE [LARGE SCALE GENOMIC DNA]</scope>
    <source>
        <strain evidence="1">Comreactor17</strain>
    </source>
</reference>
<organism evidence="1 2">
    <name type="scientific">Candidatus Nitrospira kreftii</name>
    <dbReference type="NCBI Taxonomy" id="2652173"/>
    <lineage>
        <taxon>Bacteria</taxon>
        <taxon>Pseudomonadati</taxon>
        <taxon>Nitrospirota</taxon>
        <taxon>Nitrospiria</taxon>
        <taxon>Nitrospirales</taxon>
        <taxon>Nitrospiraceae</taxon>
        <taxon>Nitrospira</taxon>
    </lineage>
</organism>
<proteinExistence type="predicted"/>
<name>A0A7S8IYG4_9BACT</name>
<dbReference type="Proteomes" id="UP000593737">
    <property type="component" value="Chromosome"/>
</dbReference>
<sequence length="77" mass="8370">MKPFIIKHGELQLQASLAVPMYAFLDGPASMIHSALFERFASLGASLNDIKISSGIPNLNELGLTYHLLAFNALVKL</sequence>
<evidence type="ECO:0000313" key="2">
    <source>
        <dbReference type="Proteomes" id="UP000593737"/>
    </source>
</evidence>
<gene>
    <name evidence="1" type="ORF">Nkreftii_000684</name>
</gene>
<accession>A0A7S8IYG4</accession>
<protein>
    <submittedName>
        <fullName evidence="1">Uncharacterized protein</fullName>
    </submittedName>
</protein>